<keyword evidence="8 11" id="KW-1133">Transmembrane helix</keyword>
<comment type="caution">
    <text evidence="14">The sequence shown here is derived from an EMBL/GenBank/DDBJ whole genome shotgun (WGS) entry which is preliminary data.</text>
</comment>
<dbReference type="Proteomes" id="UP000196655">
    <property type="component" value="Unassembled WGS sequence"/>
</dbReference>
<dbReference type="AlphaFoldDB" id="A0A211ZFI1"/>
<dbReference type="InterPro" id="IPR003661">
    <property type="entry name" value="HisK_dim/P_dom"/>
</dbReference>
<dbReference type="Pfam" id="PF13343">
    <property type="entry name" value="SBP_bac_6"/>
    <property type="match status" value="1"/>
</dbReference>
<dbReference type="InterPro" id="IPR004358">
    <property type="entry name" value="Sig_transdc_His_kin-like_C"/>
</dbReference>
<keyword evidence="9" id="KW-0902">Two-component regulatory system</keyword>
<dbReference type="Pfam" id="PF00512">
    <property type="entry name" value="HisKA"/>
    <property type="match status" value="1"/>
</dbReference>
<dbReference type="Gene3D" id="3.40.190.10">
    <property type="entry name" value="Periplasmic binding protein-like II"/>
    <property type="match status" value="2"/>
</dbReference>
<feature type="domain" description="HAMP" evidence="13">
    <location>
        <begin position="176"/>
        <end position="227"/>
    </location>
</feature>
<keyword evidence="15" id="KW-1185">Reference proteome</keyword>
<dbReference type="SUPFAM" id="SSF55874">
    <property type="entry name" value="ATPase domain of HSP90 chaperone/DNA topoisomerase II/histidine kinase"/>
    <property type="match status" value="1"/>
</dbReference>
<dbReference type="PANTHER" id="PTHR45436:SF1">
    <property type="entry name" value="SENSOR PROTEIN QSEC"/>
    <property type="match status" value="1"/>
</dbReference>
<dbReference type="OrthoDB" id="8673316at2"/>
<comment type="subcellular location">
    <subcellularLocation>
        <location evidence="2">Membrane</location>
    </subcellularLocation>
</comment>
<keyword evidence="6 11" id="KW-0812">Transmembrane</keyword>
<feature type="transmembrane region" description="Helical" evidence="11">
    <location>
        <begin position="160"/>
        <end position="184"/>
    </location>
</feature>
<dbReference type="PANTHER" id="PTHR45436">
    <property type="entry name" value="SENSOR HISTIDINE KINASE YKOH"/>
    <property type="match status" value="1"/>
</dbReference>
<dbReference type="Gene3D" id="3.30.565.10">
    <property type="entry name" value="Histidine kinase-like ATPase, C-terminal domain"/>
    <property type="match status" value="1"/>
</dbReference>
<evidence type="ECO:0000256" key="10">
    <source>
        <dbReference type="ARBA" id="ARBA00023136"/>
    </source>
</evidence>
<name>A0A211ZFI1_9PROT</name>
<organism evidence="14 15">
    <name type="scientific">Inquilinus limosus</name>
    <dbReference type="NCBI Taxonomy" id="171674"/>
    <lineage>
        <taxon>Bacteria</taxon>
        <taxon>Pseudomonadati</taxon>
        <taxon>Pseudomonadota</taxon>
        <taxon>Alphaproteobacteria</taxon>
        <taxon>Rhodospirillales</taxon>
        <taxon>Rhodospirillaceae</taxon>
        <taxon>Inquilinus</taxon>
    </lineage>
</organism>
<dbReference type="SUPFAM" id="SSF53850">
    <property type="entry name" value="Periplasmic binding protein-like II"/>
    <property type="match status" value="1"/>
</dbReference>
<dbReference type="SMART" id="SM00387">
    <property type="entry name" value="HATPase_c"/>
    <property type="match status" value="1"/>
</dbReference>
<dbReference type="Pfam" id="PF02518">
    <property type="entry name" value="HATPase_c"/>
    <property type="match status" value="1"/>
</dbReference>
<evidence type="ECO:0000256" key="2">
    <source>
        <dbReference type="ARBA" id="ARBA00004370"/>
    </source>
</evidence>
<dbReference type="GO" id="GO:0000155">
    <property type="term" value="F:phosphorelay sensor kinase activity"/>
    <property type="evidence" value="ECO:0007669"/>
    <property type="project" value="InterPro"/>
</dbReference>
<keyword evidence="7" id="KW-0418">Kinase</keyword>
<evidence type="ECO:0000256" key="7">
    <source>
        <dbReference type="ARBA" id="ARBA00022777"/>
    </source>
</evidence>
<keyword evidence="4" id="KW-0597">Phosphoprotein</keyword>
<evidence type="ECO:0000256" key="5">
    <source>
        <dbReference type="ARBA" id="ARBA00022679"/>
    </source>
</evidence>
<evidence type="ECO:0000256" key="1">
    <source>
        <dbReference type="ARBA" id="ARBA00000085"/>
    </source>
</evidence>
<evidence type="ECO:0000256" key="4">
    <source>
        <dbReference type="ARBA" id="ARBA00022553"/>
    </source>
</evidence>
<evidence type="ECO:0000259" key="12">
    <source>
        <dbReference type="PROSITE" id="PS50109"/>
    </source>
</evidence>
<dbReference type="SMART" id="SM00388">
    <property type="entry name" value="HisKA"/>
    <property type="match status" value="1"/>
</dbReference>
<dbReference type="PROSITE" id="PS50885">
    <property type="entry name" value="HAMP"/>
    <property type="match status" value="1"/>
</dbReference>
<dbReference type="InterPro" id="IPR050428">
    <property type="entry name" value="TCS_sensor_his_kinase"/>
</dbReference>
<sequence>MLALTVLALLLTGIGLVALIRDYARGASDSAFDRLLAASAFTIAGAVQIEDGAVTVELPTASLAMLDFSDDDRVFYEVAAPDGAFVTGYRDLGAGLPPAASATPGFTEGSYHGEAVRIATVGRLVFVEGKAGWATIRVAETRGARAALASEILGQAALPLAALGLVALGLVWFGIRYAFAPLVVMERELRRRAPEDLSPVQVPVPVEVQQLAGALNDFIGRLRSVMERVSGLVADAAHQVRTPLASLRAQAEVAVDEEDPARLRDRVVRIHQNAVQASHLVNQLLMDATVRHRLEAREATVVALDAIVEDVRQRLEFEEAGRLAVALAPEAARAEISGDRVALREMLWNLVHNALTHAPGGAVEIEAAVERGRAVLRVSDRGPGIPEAEKALVLERFTRGESSRDRPGSGLGLSIVRTVAEAHGGTLALLDRPGGGLRVEVSLPVVEAARRRPPGPAVALLLAAALLATTVAPVRAAPGTTVYPAPAGGERTLTILGATDTPLFARFIADFQAQRPDVRVVYEETDTLPMYQAASSGRLSPVPDLMISSAPDLQVKLANDGFAQAYASPWLDRLPHWAQWRGEAIGFTFEPAVIAYNPDLLSEAEAPRSHAELIALLEAQPERFRGRVATYDIAVSGIGHLLASQDALISSNFWRLAAAFGRVDAKLSGSSPEMLDRIVSGELILGYNLLGSYAFARQAAGLRLGVVVPEDYALVMTRVALIPRGAPDAELARAFVDYLLSPRGQALAAGVTGLGAIMPDISGPWSAGSIAGKTEGALQPIPLGPSLLVALDERRRERFLQTWRRLVSDGTAPMTGR</sequence>
<dbReference type="STRING" id="1122125.GCA_000423185_04494"/>
<dbReference type="PRINTS" id="PR00344">
    <property type="entry name" value="BCTRLSENSOR"/>
</dbReference>
<dbReference type="InterPro" id="IPR005467">
    <property type="entry name" value="His_kinase_dom"/>
</dbReference>
<dbReference type="GO" id="GO:0005886">
    <property type="term" value="C:plasma membrane"/>
    <property type="evidence" value="ECO:0007669"/>
    <property type="project" value="TreeGrafter"/>
</dbReference>
<dbReference type="EMBL" id="NHON01000071">
    <property type="protein sequence ID" value="OWJ64039.1"/>
    <property type="molecule type" value="Genomic_DNA"/>
</dbReference>
<evidence type="ECO:0000313" key="15">
    <source>
        <dbReference type="Proteomes" id="UP000196655"/>
    </source>
</evidence>
<reference evidence="15" key="1">
    <citation type="submission" date="2017-05" db="EMBL/GenBank/DDBJ databases">
        <authorList>
            <person name="Macchi M."/>
            <person name="Festa S."/>
            <person name="Coppotelli B.M."/>
            <person name="Morelli I.S."/>
        </authorList>
    </citation>
    <scope>NUCLEOTIDE SEQUENCE [LARGE SCALE GENOMIC DNA]</scope>
    <source>
        <strain evidence="15">I</strain>
    </source>
</reference>
<evidence type="ECO:0000256" key="9">
    <source>
        <dbReference type="ARBA" id="ARBA00023012"/>
    </source>
</evidence>
<proteinExistence type="predicted"/>
<accession>A0A211ZFI1</accession>
<dbReference type="Gene3D" id="1.10.287.130">
    <property type="match status" value="1"/>
</dbReference>
<keyword evidence="10 11" id="KW-0472">Membrane</keyword>
<evidence type="ECO:0000259" key="13">
    <source>
        <dbReference type="PROSITE" id="PS50885"/>
    </source>
</evidence>
<evidence type="ECO:0000313" key="14">
    <source>
        <dbReference type="EMBL" id="OWJ64039.1"/>
    </source>
</evidence>
<dbReference type="InterPro" id="IPR003594">
    <property type="entry name" value="HATPase_dom"/>
</dbReference>
<keyword evidence="5" id="KW-0808">Transferase</keyword>
<dbReference type="SUPFAM" id="SSF47384">
    <property type="entry name" value="Homodimeric domain of signal transducing histidine kinase"/>
    <property type="match status" value="1"/>
</dbReference>
<dbReference type="CDD" id="cd00082">
    <property type="entry name" value="HisKA"/>
    <property type="match status" value="1"/>
</dbReference>
<dbReference type="InterPro" id="IPR003660">
    <property type="entry name" value="HAMP_dom"/>
</dbReference>
<evidence type="ECO:0000256" key="6">
    <source>
        <dbReference type="ARBA" id="ARBA00022692"/>
    </source>
</evidence>
<dbReference type="EC" id="2.7.13.3" evidence="3"/>
<evidence type="ECO:0000256" key="8">
    <source>
        <dbReference type="ARBA" id="ARBA00022989"/>
    </source>
</evidence>
<dbReference type="InterPro" id="IPR013727">
    <property type="entry name" value="2CSK_N"/>
</dbReference>
<evidence type="ECO:0000256" key="3">
    <source>
        <dbReference type="ARBA" id="ARBA00012438"/>
    </source>
</evidence>
<dbReference type="InterPro" id="IPR036890">
    <property type="entry name" value="HATPase_C_sf"/>
</dbReference>
<dbReference type="CDD" id="cd00075">
    <property type="entry name" value="HATPase"/>
    <property type="match status" value="1"/>
</dbReference>
<feature type="domain" description="Histidine kinase" evidence="12">
    <location>
        <begin position="235"/>
        <end position="447"/>
    </location>
</feature>
<comment type="catalytic activity">
    <reaction evidence="1">
        <text>ATP + protein L-histidine = ADP + protein N-phospho-L-histidine.</text>
        <dbReference type="EC" id="2.7.13.3"/>
    </reaction>
</comment>
<evidence type="ECO:0000256" key="11">
    <source>
        <dbReference type="SAM" id="Phobius"/>
    </source>
</evidence>
<dbReference type="PROSITE" id="PS50109">
    <property type="entry name" value="HIS_KIN"/>
    <property type="match status" value="1"/>
</dbReference>
<dbReference type="Pfam" id="PF08521">
    <property type="entry name" value="2CSK_N"/>
    <property type="match status" value="1"/>
</dbReference>
<dbReference type="InterPro" id="IPR036097">
    <property type="entry name" value="HisK_dim/P_sf"/>
</dbReference>
<protein>
    <recommendedName>
        <fullName evidence="3">histidine kinase</fullName>
        <ecNumber evidence="3">2.7.13.3</ecNumber>
    </recommendedName>
</protein>
<gene>
    <name evidence="14" type="ORF">BWR60_26810</name>
</gene>